<keyword evidence="1" id="KW-0732">Signal</keyword>
<dbReference type="PROSITE" id="PS51782">
    <property type="entry name" value="LYSM"/>
    <property type="match status" value="1"/>
</dbReference>
<evidence type="ECO:0000259" key="5">
    <source>
        <dbReference type="PROSITE" id="PS51782"/>
    </source>
</evidence>
<comment type="caution">
    <text evidence="6">The sequence shown here is derived from an EMBL/GenBank/DDBJ whole genome shotgun (WGS) entry which is preliminary data.</text>
</comment>
<feature type="transmembrane region" description="Helical" evidence="3">
    <location>
        <begin position="55"/>
        <end position="74"/>
    </location>
</feature>
<dbReference type="Proteomes" id="UP000823611">
    <property type="component" value="Unassembled WGS sequence"/>
</dbReference>
<dbReference type="Gene3D" id="2.20.230.10">
    <property type="entry name" value="Resuscitation-promoting factor rpfb"/>
    <property type="match status" value="1"/>
</dbReference>
<dbReference type="SMART" id="SM00257">
    <property type="entry name" value="LysM"/>
    <property type="match status" value="1"/>
</dbReference>
<evidence type="ECO:0000313" key="6">
    <source>
        <dbReference type="EMBL" id="MBO8434490.1"/>
    </source>
</evidence>
<dbReference type="Pfam" id="PF07501">
    <property type="entry name" value="G5"/>
    <property type="match status" value="1"/>
</dbReference>
<dbReference type="InterPro" id="IPR018392">
    <property type="entry name" value="LysM"/>
</dbReference>
<reference evidence="6" key="1">
    <citation type="submission" date="2020-10" db="EMBL/GenBank/DDBJ databases">
        <authorList>
            <person name="Gilroy R."/>
        </authorList>
    </citation>
    <scope>NUCLEOTIDE SEQUENCE</scope>
    <source>
        <strain evidence="6">F6-4510</strain>
    </source>
</reference>
<dbReference type="CDD" id="cd00118">
    <property type="entry name" value="LysM"/>
    <property type="match status" value="1"/>
</dbReference>
<dbReference type="InterPro" id="IPR036779">
    <property type="entry name" value="LysM_dom_sf"/>
</dbReference>
<dbReference type="AlphaFoldDB" id="A0A9D9DX17"/>
<evidence type="ECO:0000313" key="7">
    <source>
        <dbReference type="Proteomes" id="UP000823611"/>
    </source>
</evidence>
<sequence length="361" mass="40429">MAEFNNRNFNGRKRVNAPHLRDVSKGVYTPPPVEKKVKKKKRKKRNLRLNKQDRFMVLGGGLLLVILIAIITIFSRNAYDVTVSGKSVGVIKKTNIEVSDIKNTVVAGLEQQAGSKIELNEEIGLKPVRASKKDMVTVDYAISKIKEVVTYKVEASVITVDGKEVAVLSNKAEAEKILEDIKSEYIPEDKKDKMEASFVEEVQIVSKYVDSKEISKPEVVKDMFVQTTKVQKQYTVDSGDTVSKIAGLYSMTLDELYAENQGLTTNIHKGQVVNVLVDKPMLSVKTAETNVFTEIAKKQVKYQTDTSKPSSYQKVIQQGSDGQKEVTVQTIRINGFEEDEVIISEKIIQDPVDEIIEVGRR</sequence>
<reference evidence="6" key="2">
    <citation type="journal article" date="2021" name="PeerJ">
        <title>Extensive microbial diversity within the chicken gut microbiome revealed by metagenomics and culture.</title>
        <authorList>
            <person name="Gilroy R."/>
            <person name="Ravi A."/>
            <person name="Getino M."/>
            <person name="Pursley I."/>
            <person name="Horton D.L."/>
            <person name="Alikhan N.F."/>
            <person name="Baker D."/>
            <person name="Gharbi K."/>
            <person name="Hall N."/>
            <person name="Watson M."/>
            <person name="Adriaenssens E.M."/>
            <person name="Foster-Nyarko E."/>
            <person name="Jarju S."/>
            <person name="Secka A."/>
            <person name="Antonio M."/>
            <person name="Oren A."/>
            <person name="Chaudhuri R.R."/>
            <person name="La Ragione R."/>
            <person name="Hildebrand F."/>
            <person name="Pallen M.J."/>
        </authorList>
    </citation>
    <scope>NUCLEOTIDE SEQUENCE</scope>
    <source>
        <strain evidence="6">F6-4510</strain>
    </source>
</reference>
<feature type="region of interest" description="Disordered" evidence="2">
    <location>
        <begin position="22"/>
        <end position="44"/>
    </location>
</feature>
<keyword evidence="3" id="KW-0472">Membrane</keyword>
<dbReference type="EMBL" id="JADIMX010000078">
    <property type="protein sequence ID" value="MBO8434490.1"/>
    <property type="molecule type" value="Genomic_DNA"/>
</dbReference>
<proteinExistence type="predicted"/>
<keyword evidence="3" id="KW-0812">Transmembrane</keyword>
<evidence type="ECO:0000256" key="1">
    <source>
        <dbReference type="ARBA" id="ARBA00022729"/>
    </source>
</evidence>
<gene>
    <name evidence="6" type="ORF">IAC55_04110</name>
</gene>
<dbReference type="InterPro" id="IPR011098">
    <property type="entry name" value="G5_dom"/>
</dbReference>
<dbReference type="Pfam" id="PF01476">
    <property type="entry name" value="LysM"/>
    <property type="match status" value="1"/>
</dbReference>
<evidence type="ECO:0000256" key="3">
    <source>
        <dbReference type="SAM" id="Phobius"/>
    </source>
</evidence>
<protein>
    <submittedName>
        <fullName evidence="6">G5 domain-containing protein</fullName>
    </submittedName>
</protein>
<dbReference type="Gene3D" id="3.10.350.10">
    <property type="entry name" value="LysM domain"/>
    <property type="match status" value="1"/>
</dbReference>
<accession>A0A9D9DX17</accession>
<organism evidence="6 7">
    <name type="scientific">Candidatus Fimicola merdigallinarum</name>
    <dbReference type="NCBI Taxonomy" id="2840819"/>
    <lineage>
        <taxon>Bacteria</taxon>
        <taxon>Bacillati</taxon>
        <taxon>Bacillota</taxon>
        <taxon>Clostridia</taxon>
        <taxon>Lachnospirales</taxon>
        <taxon>Lachnospiraceae</taxon>
        <taxon>Lachnospiraceae incertae sedis</taxon>
        <taxon>Candidatus Fimicola</taxon>
    </lineage>
</organism>
<dbReference type="SMART" id="SM01208">
    <property type="entry name" value="G5"/>
    <property type="match status" value="1"/>
</dbReference>
<feature type="domain" description="G5" evidence="4">
    <location>
        <begin position="282"/>
        <end position="361"/>
    </location>
</feature>
<dbReference type="SUPFAM" id="SSF54106">
    <property type="entry name" value="LysM domain"/>
    <property type="match status" value="1"/>
</dbReference>
<keyword evidence="3" id="KW-1133">Transmembrane helix</keyword>
<feature type="domain" description="LysM" evidence="5">
    <location>
        <begin position="232"/>
        <end position="275"/>
    </location>
</feature>
<evidence type="ECO:0000256" key="2">
    <source>
        <dbReference type="SAM" id="MobiDB-lite"/>
    </source>
</evidence>
<dbReference type="PROSITE" id="PS51109">
    <property type="entry name" value="G5"/>
    <property type="match status" value="1"/>
</dbReference>
<evidence type="ECO:0000259" key="4">
    <source>
        <dbReference type="PROSITE" id="PS51109"/>
    </source>
</evidence>
<name>A0A9D9DX17_9FIRM</name>